<evidence type="ECO:0000256" key="5">
    <source>
        <dbReference type="SAM" id="Phobius"/>
    </source>
</evidence>
<feature type="domain" description="Major facilitator superfamily (MFS) profile" evidence="6">
    <location>
        <begin position="50"/>
        <end position="457"/>
    </location>
</feature>
<feature type="transmembrane region" description="Helical" evidence="5">
    <location>
        <begin position="51"/>
        <end position="68"/>
    </location>
</feature>
<evidence type="ECO:0000313" key="7">
    <source>
        <dbReference type="EMBL" id="ESL07829.1"/>
    </source>
</evidence>
<evidence type="ECO:0000313" key="8">
    <source>
        <dbReference type="Proteomes" id="UP000031737"/>
    </source>
</evidence>
<keyword evidence="3 5" id="KW-1133">Transmembrane helix</keyword>
<dbReference type="VEuPathDB" id="TriTrypDB:TRSC58_04478"/>
<dbReference type="Proteomes" id="UP000031737">
    <property type="component" value="Unassembled WGS sequence"/>
</dbReference>
<feature type="transmembrane region" description="Helical" evidence="5">
    <location>
        <begin position="143"/>
        <end position="168"/>
    </location>
</feature>
<evidence type="ECO:0000256" key="1">
    <source>
        <dbReference type="ARBA" id="ARBA00004141"/>
    </source>
</evidence>
<dbReference type="OrthoDB" id="197206at2759"/>
<sequence>MGNMPLLKVAHSEEKRRFDPLGLISTHEHTEHEENEGALCSLKRQMSMKELLLLLSMSFSYTLCFNTLNNIVIPKIVGRLGNNKQSLWLALLMVLGALCQMSTPLVGAYSDRVGNRALFLVSGSAVTVMGLFMFILVELTDMVIILCLAQVLSTVGLSVIYSMVMALLTDYVVEDQTGKGSGAMALLALTGSGVGYAMLAADVPVKYCLCSYVIVTLFCLTLTLNSIPIVETLRPAQQPARFCDTVTAAFTMPSFRVFPDFFLACVGRALFNGGLASQVYLVFFVRDVFLSTSPVRITSTLSMAALMGGFLGAIPSGIFSDRIGRKPVVYAALFLCTTSLVLLLLVRDIKLLYVVGFLHGFGSASYLSVDHALGILTLPRKCGFPIDAAKDLGLFATSATFGTLVGQVAYGTMLQAFMGYTEAGLVRYSYFGFIVIFMLSGVAFIVSGVTVVFIRLK</sequence>
<dbReference type="PANTHER" id="PTHR23528:SF1">
    <property type="entry name" value="MAJOR FACILITATOR SUPERFAMILY (MFS) PROFILE DOMAIN-CONTAINING PROTEIN"/>
    <property type="match status" value="1"/>
</dbReference>
<dbReference type="InterPro" id="IPR020846">
    <property type="entry name" value="MFS_dom"/>
</dbReference>
<name>A0A061IYS2_TRYRA</name>
<feature type="transmembrane region" description="Helical" evidence="5">
    <location>
        <begin position="352"/>
        <end position="379"/>
    </location>
</feature>
<dbReference type="PROSITE" id="PS50850">
    <property type="entry name" value="MFS"/>
    <property type="match status" value="1"/>
</dbReference>
<evidence type="ECO:0000259" key="6">
    <source>
        <dbReference type="PROSITE" id="PS50850"/>
    </source>
</evidence>
<reference evidence="7 8" key="1">
    <citation type="submission" date="2013-07" db="EMBL/GenBank/DDBJ databases">
        <authorList>
            <person name="Stoco P.H."/>
            <person name="Wagner G."/>
            <person name="Gerber A."/>
            <person name="Zaha A."/>
            <person name="Thompson C."/>
            <person name="Bartholomeu D.C."/>
            <person name="Luckemeyer D.D."/>
            <person name="Bahia D."/>
            <person name="Loreto E."/>
            <person name="Prestes E.B."/>
            <person name="Lima F.M."/>
            <person name="Rodrigues-Luiz G."/>
            <person name="Vallejo G.A."/>
            <person name="Filho J.F."/>
            <person name="Monteiro K.M."/>
            <person name="Tyler K.M."/>
            <person name="de Almeida L.G."/>
            <person name="Ortiz M.F."/>
            <person name="Siervo M.A."/>
            <person name="de Moraes M.H."/>
            <person name="Cunha O.L."/>
            <person name="Mendonca-Neto R."/>
            <person name="Silva R."/>
            <person name="Teixeira S.M."/>
            <person name="Murta S.M."/>
            <person name="Sincero T.C."/>
            <person name="Mendes T.A."/>
            <person name="Urmenyi T.P."/>
            <person name="Silva V.G."/>
            <person name="da Rocha W.D."/>
            <person name="Andersson B."/>
            <person name="Romanha A.J."/>
            <person name="Steindel M."/>
            <person name="de Vasconcelos A.T."/>
            <person name="Grisard E.C."/>
        </authorList>
    </citation>
    <scope>NUCLEOTIDE SEQUENCE [LARGE SCALE GENOMIC DNA]</scope>
    <source>
        <strain evidence="7 8">SC58</strain>
    </source>
</reference>
<evidence type="ECO:0000256" key="3">
    <source>
        <dbReference type="ARBA" id="ARBA00022989"/>
    </source>
</evidence>
<feature type="transmembrane region" description="Helical" evidence="5">
    <location>
        <begin position="261"/>
        <end position="285"/>
    </location>
</feature>
<feature type="transmembrane region" description="Helical" evidence="5">
    <location>
        <begin position="180"/>
        <end position="198"/>
    </location>
</feature>
<dbReference type="InterPro" id="IPR036259">
    <property type="entry name" value="MFS_trans_sf"/>
</dbReference>
<accession>A0A061IYS2</accession>
<dbReference type="PANTHER" id="PTHR23528">
    <property type="match status" value="1"/>
</dbReference>
<dbReference type="InterPro" id="IPR011701">
    <property type="entry name" value="MFS"/>
</dbReference>
<dbReference type="GO" id="GO:0016020">
    <property type="term" value="C:membrane"/>
    <property type="evidence" value="ECO:0007669"/>
    <property type="project" value="UniProtKB-SubCell"/>
</dbReference>
<protein>
    <recommendedName>
        <fullName evidence="6">Major facilitator superfamily (MFS) profile domain-containing protein</fullName>
    </recommendedName>
</protein>
<dbReference type="EMBL" id="AUPL01004478">
    <property type="protein sequence ID" value="ESL07829.1"/>
    <property type="molecule type" value="Genomic_DNA"/>
</dbReference>
<keyword evidence="8" id="KW-1185">Reference proteome</keyword>
<keyword evidence="4 5" id="KW-0472">Membrane</keyword>
<dbReference type="PROSITE" id="PS00216">
    <property type="entry name" value="SUGAR_TRANSPORT_1"/>
    <property type="match status" value="1"/>
</dbReference>
<proteinExistence type="predicted"/>
<evidence type="ECO:0000256" key="4">
    <source>
        <dbReference type="ARBA" id="ARBA00023136"/>
    </source>
</evidence>
<feature type="transmembrane region" description="Helical" evidence="5">
    <location>
        <begin position="88"/>
        <end position="110"/>
    </location>
</feature>
<feature type="transmembrane region" description="Helical" evidence="5">
    <location>
        <begin position="297"/>
        <end position="316"/>
    </location>
</feature>
<feature type="transmembrane region" description="Helical" evidence="5">
    <location>
        <begin position="391"/>
        <end position="410"/>
    </location>
</feature>
<evidence type="ECO:0000256" key="2">
    <source>
        <dbReference type="ARBA" id="ARBA00022692"/>
    </source>
</evidence>
<dbReference type="Pfam" id="PF07690">
    <property type="entry name" value="MFS_1"/>
    <property type="match status" value="1"/>
</dbReference>
<dbReference type="AlphaFoldDB" id="A0A061IYS2"/>
<dbReference type="InterPro" id="IPR005829">
    <property type="entry name" value="Sugar_transporter_CS"/>
</dbReference>
<feature type="transmembrane region" description="Helical" evidence="5">
    <location>
        <begin position="117"/>
        <end position="137"/>
    </location>
</feature>
<comment type="subcellular location">
    <subcellularLocation>
        <location evidence="1">Membrane</location>
        <topology evidence="1">Multi-pass membrane protein</topology>
    </subcellularLocation>
</comment>
<dbReference type="GO" id="GO:0022857">
    <property type="term" value="F:transmembrane transporter activity"/>
    <property type="evidence" value="ECO:0007669"/>
    <property type="project" value="InterPro"/>
</dbReference>
<feature type="transmembrane region" description="Helical" evidence="5">
    <location>
        <begin position="328"/>
        <end position="346"/>
    </location>
</feature>
<feature type="transmembrane region" description="Helical" evidence="5">
    <location>
        <begin position="204"/>
        <end position="224"/>
    </location>
</feature>
<gene>
    <name evidence="7" type="ORF">TRSC58_04478</name>
</gene>
<dbReference type="SUPFAM" id="SSF103473">
    <property type="entry name" value="MFS general substrate transporter"/>
    <property type="match status" value="1"/>
</dbReference>
<dbReference type="Gene3D" id="1.20.1250.20">
    <property type="entry name" value="MFS general substrate transporter like domains"/>
    <property type="match status" value="2"/>
</dbReference>
<keyword evidence="2 5" id="KW-0812">Transmembrane</keyword>
<feature type="transmembrane region" description="Helical" evidence="5">
    <location>
        <begin position="430"/>
        <end position="454"/>
    </location>
</feature>
<organism evidence="7 8">
    <name type="scientific">Trypanosoma rangeli SC58</name>
    <dbReference type="NCBI Taxonomy" id="429131"/>
    <lineage>
        <taxon>Eukaryota</taxon>
        <taxon>Discoba</taxon>
        <taxon>Euglenozoa</taxon>
        <taxon>Kinetoplastea</taxon>
        <taxon>Metakinetoplastina</taxon>
        <taxon>Trypanosomatida</taxon>
        <taxon>Trypanosomatidae</taxon>
        <taxon>Trypanosoma</taxon>
        <taxon>Herpetosoma</taxon>
    </lineage>
</organism>
<comment type="caution">
    <text evidence="7">The sequence shown here is derived from an EMBL/GenBank/DDBJ whole genome shotgun (WGS) entry which is preliminary data.</text>
</comment>